<dbReference type="Pfam" id="PF13175">
    <property type="entry name" value="AAA_15"/>
    <property type="match status" value="1"/>
</dbReference>
<dbReference type="EMBL" id="CR626927">
    <property type="protein sequence ID" value="CAH06829.1"/>
    <property type="molecule type" value="Genomic_DNA"/>
</dbReference>
<organism evidence="1 2">
    <name type="scientific">Bacteroides fragilis (strain ATCC 25285 / DSM 2151 / CCUG 4856 / JCM 11019 / LMG 10263 / NCTC 9343 / Onslow / VPI 2553 / EN-2)</name>
    <dbReference type="NCBI Taxonomy" id="272559"/>
    <lineage>
        <taxon>Bacteria</taxon>
        <taxon>Pseudomonadati</taxon>
        <taxon>Bacteroidota</taxon>
        <taxon>Bacteroidia</taxon>
        <taxon>Bacteroidales</taxon>
        <taxon>Bacteroidaceae</taxon>
        <taxon>Bacteroides</taxon>
    </lineage>
</organism>
<evidence type="ECO:0000313" key="1">
    <source>
        <dbReference type="EMBL" id="CAH06829.1"/>
    </source>
</evidence>
<proteinExistence type="predicted"/>
<dbReference type="HOGENOM" id="CLU_021240_2_0_10"/>
<dbReference type="Proteomes" id="UP000006731">
    <property type="component" value="Chromosome"/>
</dbReference>
<reference evidence="1 2" key="1">
    <citation type="journal article" date="2005" name="Science">
        <title>Extensive DNA inversions in the B. fragilis genome control variable gene expression.</title>
        <authorList>
            <person name="Cerdeno-Tarraga A.M."/>
            <person name="Patrick S."/>
            <person name="Crosmann L."/>
            <person name="Blakely G."/>
            <person name="Abratt V."/>
            <person name="Lennard N."/>
            <person name="Duerden B."/>
            <person name="Poxton I."/>
            <person name="Harris B."/>
            <person name="Quail M.A."/>
            <person name="Barron A."/>
            <person name="Clarck L."/>
            <person name="Corton C."/>
            <person name="Doggett J."/>
            <person name="Holden M.T.G."/>
            <person name="Larke N."/>
            <person name="Line A."/>
            <person name="Lord A."/>
            <person name="Norbertczak H."/>
            <person name="Ormond D."/>
            <person name="Price C."/>
            <person name="Rabbinowitsch E."/>
            <person name="Woodward J."/>
            <person name="Barrel B.G."/>
            <person name="Parkhill J."/>
        </authorList>
    </citation>
    <scope>NUCLEOTIDE SEQUENCE [LARGE SCALE GENOMIC DNA]</scope>
    <source>
        <strain evidence="2">ATCC 25285 / DSM 2151 / CCUG 4856 / JCM 11019 / LMG 10263 / NCTC 9343 / Onslow / VPI 2553 / EN-2</strain>
    </source>
</reference>
<dbReference type="eggNOG" id="COG1195">
    <property type="taxonomic scope" value="Bacteria"/>
</dbReference>
<dbReference type="GeneID" id="60367387"/>
<keyword evidence="2" id="KW-1185">Reference proteome</keyword>
<dbReference type="PANTHER" id="PTHR43581">
    <property type="entry name" value="ATP/GTP PHOSPHATASE"/>
    <property type="match status" value="1"/>
</dbReference>
<dbReference type="Gene3D" id="3.40.50.300">
    <property type="entry name" value="P-loop containing nucleotide triphosphate hydrolases"/>
    <property type="match status" value="1"/>
</dbReference>
<dbReference type="PaxDb" id="272559-BF9343_1048"/>
<dbReference type="AlphaFoldDB" id="Q5LGB1"/>
<protein>
    <submittedName>
        <fullName evidence="1">Uncharacterized protein</fullName>
    </submittedName>
</protein>
<dbReference type="InterPro" id="IPR051396">
    <property type="entry name" value="Bact_Antivir_Def_Nuclease"/>
</dbReference>
<dbReference type="InterPro" id="IPR034139">
    <property type="entry name" value="TOPRIM_OLD"/>
</dbReference>
<dbReference type="InterPro" id="IPR027417">
    <property type="entry name" value="P-loop_NTPase"/>
</dbReference>
<dbReference type="RefSeq" id="WP_010992315.1">
    <property type="nucleotide sequence ID" value="NC_003228.3"/>
</dbReference>
<dbReference type="BioCyc" id="BFRA272559:G1GHZ-1138-MONOMER"/>
<dbReference type="CDD" id="cd01026">
    <property type="entry name" value="TOPRIM_OLD"/>
    <property type="match status" value="1"/>
</dbReference>
<dbReference type="eggNOG" id="COG3593">
    <property type="taxonomic scope" value="Bacteria"/>
</dbReference>
<dbReference type="PANTHER" id="PTHR43581:SF4">
    <property type="entry name" value="ATP_GTP PHOSPHATASE"/>
    <property type="match status" value="1"/>
</dbReference>
<accession>Q5LGB1</accession>
<gene>
    <name evidence="1" type="ORF">BF9343_1048</name>
</gene>
<dbReference type="Pfam" id="PF20469">
    <property type="entry name" value="OLD-like_TOPRIM"/>
    <property type="match status" value="1"/>
</dbReference>
<accession>A0A380YYJ3</accession>
<evidence type="ECO:0000313" key="2">
    <source>
        <dbReference type="Proteomes" id="UP000006731"/>
    </source>
</evidence>
<sequence length="691" mass="79181">MYISKVSLVNYRNFENSFFLFNKGINTIIGENASGKTNLFRAIRLILDDNLLSSAYKLNENDFNRNLINWKGRWIIISLEFSEISNEEAIQALFVYGSGVIADDKVKKATYNLFFRPKPEIRKQLSELKEGDHDGLNFILDKITINDYETFFTGKSTVDFNDKNVQRELMGDFENVIFNYEIDESKFGGRIPHQLSISKEVAFTFIKALRDVVSDFQDNKKNPLLTLLKSKSEELNDKDSELISNKVKDLNRTIEDLNDIKEITNNISETIKEAVGTTYSPSSLSIKSNLPNEAEKLFHALKLFIGEPGEDYEGSIHELSLGGANLIFLTLKLLEYKYRKGKDRIANFLLIEEPEAHIHTHIQKALFDKIEYEDTQIIYSTHSTHISEVSNISNMNIINRFKNYSEVYQPFIGLNDEEIMHIERFLDAIRCNILFAKSVILVEGDAEEILIPVMVKNTLGVSLDELGISLINVRSTGFENLAQLFHNQRIKKRCAIITDLDESITGKDTEASKRGLSRKAKLDSIKNANEWICPFYAPHTFEVEFLGNGNKDIVLSTVKDVYKDKDTIELSEQEINSSDIKEYGKRILTMANYKGKGWYAILLSNYITPSVCIPKYILDAIVFAKSKFSNELIVQMLEYVLDTYDEDEEIDNLKNELKSYNEGRTSFDDIKKSLEGVLNDNEPILYILNQL</sequence>
<dbReference type="SUPFAM" id="SSF52540">
    <property type="entry name" value="P-loop containing nucleoside triphosphate hydrolases"/>
    <property type="match status" value="1"/>
</dbReference>
<name>Q5LGB1_BACFN</name>
<dbReference type="InterPro" id="IPR041685">
    <property type="entry name" value="AAA_GajA/Old/RecF-like"/>
</dbReference>
<dbReference type="KEGG" id="bfs:BF9343_1048"/>